<comment type="caution">
    <text evidence="2">The sequence shown here is derived from an EMBL/GenBank/DDBJ whole genome shotgun (WGS) entry which is preliminary data.</text>
</comment>
<evidence type="ECO:0000256" key="1">
    <source>
        <dbReference type="SAM" id="MobiDB-lite"/>
    </source>
</evidence>
<sequence>MVTQEGRRSALLSPIGPRPPPTSSKSKSRLSTPLPSPKVSDEMLYNNNCKSQLDPRTSMPQFHVSKTRRRHEIERPVSPLSSSGSSSPRSRSGWGIDDRASETGRPRAPSRHSSTRSNARPCKPVNTPLSTTSLPMAISVDDRRKRQTLPPSPTWSRQGSLETIPCPPSPDWSPVLPAHPHQNHYQSVPLTPRHSGTNLEQPAASVVSYRRYSEDVNAGALPGLPDCPR</sequence>
<feature type="compositionally biased region" description="Low complexity" evidence="1">
    <location>
        <begin position="76"/>
        <end position="95"/>
    </location>
</feature>
<name>A0A9P5CUM0_CRYP1</name>
<feature type="compositionally biased region" description="Low complexity" evidence="1">
    <location>
        <begin position="23"/>
        <end position="33"/>
    </location>
</feature>
<feature type="compositionally biased region" description="Basic and acidic residues" evidence="1">
    <location>
        <begin position="96"/>
        <end position="105"/>
    </location>
</feature>
<feature type="compositionally biased region" description="Polar residues" evidence="1">
    <location>
        <begin position="45"/>
        <end position="60"/>
    </location>
</feature>
<keyword evidence="3" id="KW-1185">Reference proteome</keyword>
<accession>A0A9P5CUM0</accession>
<dbReference type="RefSeq" id="XP_040781738.1">
    <property type="nucleotide sequence ID" value="XM_040922952.1"/>
</dbReference>
<dbReference type="GeneID" id="63840081"/>
<dbReference type="Proteomes" id="UP000803844">
    <property type="component" value="Unassembled WGS sequence"/>
</dbReference>
<organism evidence="2 3">
    <name type="scientific">Cryphonectria parasitica (strain ATCC 38755 / EP155)</name>
    <dbReference type="NCBI Taxonomy" id="660469"/>
    <lineage>
        <taxon>Eukaryota</taxon>
        <taxon>Fungi</taxon>
        <taxon>Dikarya</taxon>
        <taxon>Ascomycota</taxon>
        <taxon>Pezizomycotina</taxon>
        <taxon>Sordariomycetes</taxon>
        <taxon>Sordariomycetidae</taxon>
        <taxon>Diaporthales</taxon>
        <taxon>Cryphonectriaceae</taxon>
        <taxon>Cryphonectria-Endothia species complex</taxon>
        <taxon>Cryphonectria</taxon>
    </lineage>
</organism>
<feature type="region of interest" description="Disordered" evidence="1">
    <location>
        <begin position="1"/>
        <end position="202"/>
    </location>
</feature>
<evidence type="ECO:0000313" key="3">
    <source>
        <dbReference type="Proteomes" id="UP000803844"/>
    </source>
</evidence>
<feature type="compositionally biased region" description="Polar residues" evidence="1">
    <location>
        <begin position="183"/>
        <end position="200"/>
    </location>
</feature>
<evidence type="ECO:0000313" key="2">
    <source>
        <dbReference type="EMBL" id="KAF3770777.1"/>
    </source>
</evidence>
<dbReference type="OrthoDB" id="5296at2759"/>
<protein>
    <submittedName>
        <fullName evidence="2">Uncharacterized protein</fullName>
    </submittedName>
</protein>
<dbReference type="AlphaFoldDB" id="A0A9P5CUM0"/>
<gene>
    <name evidence="2" type="ORF">M406DRAFT_354558</name>
</gene>
<proteinExistence type="predicted"/>
<feature type="non-terminal residue" evidence="2">
    <location>
        <position position="229"/>
    </location>
</feature>
<reference evidence="2" key="1">
    <citation type="journal article" date="2020" name="Phytopathology">
        <title>Genome sequence of the chestnut blight fungus Cryphonectria parasitica EP155: A fundamental resource for an archetypical invasive plant pathogen.</title>
        <authorList>
            <person name="Crouch J.A."/>
            <person name="Dawe A."/>
            <person name="Aerts A."/>
            <person name="Barry K."/>
            <person name="Churchill A.C.L."/>
            <person name="Grimwood J."/>
            <person name="Hillman B."/>
            <person name="Milgroom M.G."/>
            <person name="Pangilinan J."/>
            <person name="Smith M."/>
            <person name="Salamov A."/>
            <person name="Schmutz J."/>
            <person name="Yadav J."/>
            <person name="Grigoriev I.V."/>
            <person name="Nuss D."/>
        </authorList>
    </citation>
    <scope>NUCLEOTIDE SEQUENCE</scope>
    <source>
        <strain evidence="2">EP155</strain>
    </source>
</reference>
<dbReference type="EMBL" id="MU032344">
    <property type="protein sequence ID" value="KAF3770777.1"/>
    <property type="molecule type" value="Genomic_DNA"/>
</dbReference>